<keyword evidence="3" id="KW-1185">Reference proteome</keyword>
<reference evidence="2" key="1">
    <citation type="submission" date="2006-10" db="EMBL/GenBank/DDBJ databases">
        <authorList>
            <person name="Amadeo P."/>
            <person name="Zhao Q."/>
            <person name="Wortman J."/>
            <person name="Fraser-Liggett C."/>
            <person name="Carlton J."/>
        </authorList>
    </citation>
    <scope>NUCLEOTIDE SEQUENCE</scope>
    <source>
        <strain evidence="2">G3</strain>
    </source>
</reference>
<proteinExistence type="predicted"/>
<feature type="transmembrane region" description="Helical" evidence="1">
    <location>
        <begin position="267"/>
        <end position="289"/>
    </location>
</feature>
<feature type="transmembrane region" description="Helical" evidence="1">
    <location>
        <begin position="217"/>
        <end position="234"/>
    </location>
</feature>
<name>A2DL54_TRIV3</name>
<dbReference type="EMBL" id="DS113214">
    <property type="protein sequence ID" value="EAY18845.1"/>
    <property type="molecule type" value="Genomic_DNA"/>
</dbReference>
<feature type="transmembrane region" description="Helical" evidence="1">
    <location>
        <begin position="240"/>
        <end position="260"/>
    </location>
</feature>
<protein>
    <submittedName>
        <fullName evidence="2">Uncharacterized protein</fullName>
    </submittedName>
</protein>
<accession>A2DL54</accession>
<feature type="transmembrane region" description="Helical" evidence="1">
    <location>
        <begin position="50"/>
        <end position="69"/>
    </location>
</feature>
<evidence type="ECO:0000313" key="3">
    <source>
        <dbReference type="Proteomes" id="UP000001542"/>
    </source>
</evidence>
<feature type="transmembrane region" description="Helical" evidence="1">
    <location>
        <begin position="173"/>
        <end position="196"/>
    </location>
</feature>
<dbReference type="VEuPathDB" id="TrichDB:TVAG_294970"/>
<evidence type="ECO:0000313" key="2">
    <source>
        <dbReference type="EMBL" id="EAY18845.1"/>
    </source>
</evidence>
<feature type="transmembrane region" description="Helical" evidence="1">
    <location>
        <begin position="98"/>
        <end position="122"/>
    </location>
</feature>
<keyword evidence="1" id="KW-0472">Membrane</keyword>
<dbReference type="VEuPathDB" id="TrichDB:TVAGG3_0273680"/>
<evidence type="ECO:0000256" key="1">
    <source>
        <dbReference type="SAM" id="Phobius"/>
    </source>
</evidence>
<reference evidence="2" key="2">
    <citation type="journal article" date="2007" name="Science">
        <title>Draft genome sequence of the sexually transmitted pathogen Trichomonas vaginalis.</title>
        <authorList>
            <person name="Carlton J.M."/>
            <person name="Hirt R.P."/>
            <person name="Silva J.C."/>
            <person name="Delcher A.L."/>
            <person name="Schatz M."/>
            <person name="Zhao Q."/>
            <person name="Wortman J.R."/>
            <person name="Bidwell S.L."/>
            <person name="Alsmark U.C.M."/>
            <person name="Besteiro S."/>
            <person name="Sicheritz-Ponten T."/>
            <person name="Noel C.J."/>
            <person name="Dacks J.B."/>
            <person name="Foster P.G."/>
            <person name="Simillion C."/>
            <person name="Van de Peer Y."/>
            <person name="Miranda-Saavedra D."/>
            <person name="Barton G.J."/>
            <person name="Westrop G.D."/>
            <person name="Mueller S."/>
            <person name="Dessi D."/>
            <person name="Fiori P.L."/>
            <person name="Ren Q."/>
            <person name="Paulsen I."/>
            <person name="Zhang H."/>
            <person name="Bastida-Corcuera F.D."/>
            <person name="Simoes-Barbosa A."/>
            <person name="Brown M.T."/>
            <person name="Hayes R.D."/>
            <person name="Mukherjee M."/>
            <person name="Okumura C.Y."/>
            <person name="Schneider R."/>
            <person name="Smith A.J."/>
            <person name="Vanacova S."/>
            <person name="Villalvazo M."/>
            <person name="Haas B.J."/>
            <person name="Pertea M."/>
            <person name="Feldblyum T.V."/>
            <person name="Utterback T.R."/>
            <person name="Shu C.L."/>
            <person name="Osoegawa K."/>
            <person name="de Jong P.J."/>
            <person name="Hrdy I."/>
            <person name="Horvathova L."/>
            <person name="Zubacova Z."/>
            <person name="Dolezal P."/>
            <person name="Malik S.B."/>
            <person name="Logsdon J.M. Jr."/>
            <person name="Henze K."/>
            <person name="Gupta A."/>
            <person name="Wang C.C."/>
            <person name="Dunne R.L."/>
            <person name="Upcroft J.A."/>
            <person name="Upcroft P."/>
            <person name="White O."/>
            <person name="Salzberg S.L."/>
            <person name="Tang P."/>
            <person name="Chiu C.-H."/>
            <person name="Lee Y.-S."/>
            <person name="Embley T.M."/>
            <person name="Coombs G.H."/>
            <person name="Mottram J.C."/>
            <person name="Tachezy J."/>
            <person name="Fraser-Liggett C.M."/>
            <person name="Johnson P.J."/>
        </authorList>
    </citation>
    <scope>NUCLEOTIDE SEQUENCE [LARGE SCALE GENOMIC DNA]</scope>
    <source>
        <strain evidence="2">G3</strain>
    </source>
</reference>
<dbReference type="RefSeq" id="XP_001579831.1">
    <property type="nucleotide sequence ID" value="XM_001579781.1"/>
</dbReference>
<keyword evidence="1" id="KW-1133">Transmembrane helix</keyword>
<dbReference type="AlphaFoldDB" id="A2DL54"/>
<feature type="transmembrane region" description="Helical" evidence="1">
    <location>
        <begin position="134"/>
        <end position="153"/>
    </location>
</feature>
<dbReference type="Proteomes" id="UP000001542">
    <property type="component" value="Unassembled WGS sequence"/>
</dbReference>
<sequence length="472" mass="54031">MTSRRSSSATSSRLDQHPEVRKKALSVNSFALKIFPFFSVLQRSTFSYRAITYITLLFAIIQHILISVFPNLYANYQIDQIIASIFLFSYPSYNTTHITLEIIVIAVGYVALFFFIATVIRYKLKGTITKVEIAAMNIIMHFFIPLVILPLSSNAGSILTAMINQLASTLSTIVLLLLTFILWACFIGIFYFSTLFSSSTIFFHDSVCVYFESKPIFFTYLFNSFLAFLIWISKDFNVNFPYFVGALNIVLDLFLLFLIFNFPFAYLYVTTIAAATLTSCIFGSIGFFIGGNLGYLRYVLVLVSFLISSIVFHIILKFVSKKIIRKEEFVNDRLAIKQLRLAVSQNDPSFISGKIIEMIVQGTNNYTVRLEVAKFVCYFQELQPQFTAQLAMLRNATSLSMSESFLFYQLRIAETGRQPLCTVDELMPLRDETKKLEMTIRAAWKYIQNNNDFFAPSIMEPINRQKEDCMGH</sequence>
<dbReference type="KEGG" id="tva:5464361"/>
<feature type="transmembrane region" description="Helical" evidence="1">
    <location>
        <begin position="295"/>
        <end position="316"/>
    </location>
</feature>
<gene>
    <name evidence="2" type="ORF">TVAG_294970</name>
</gene>
<dbReference type="InParanoid" id="A2DL54"/>
<keyword evidence="1" id="KW-0812">Transmembrane</keyword>
<organism evidence="2 3">
    <name type="scientific">Trichomonas vaginalis (strain ATCC PRA-98 / G3)</name>
    <dbReference type="NCBI Taxonomy" id="412133"/>
    <lineage>
        <taxon>Eukaryota</taxon>
        <taxon>Metamonada</taxon>
        <taxon>Parabasalia</taxon>
        <taxon>Trichomonadida</taxon>
        <taxon>Trichomonadidae</taxon>
        <taxon>Trichomonas</taxon>
    </lineage>
</organism>